<dbReference type="InterPro" id="IPR002104">
    <property type="entry name" value="Integrase_catalytic"/>
</dbReference>
<evidence type="ECO:0000256" key="2">
    <source>
        <dbReference type="ARBA" id="ARBA00022908"/>
    </source>
</evidence>
<dbReference type="SUPFAM" id="SSF47413">
    <property type="entry name" value="lambda repressor-like DNA-binding domains"/>
    <property type="match status" value="1"/>
</dbReference>
<evidence type="ECO:0000313" key="8">
    <source>
        <dbReference type="Proteomes" id="UP001284601"/>
    </source>
</evidence>
<comment type="similarity">
    <text evidence="1">Belongs to the 'phage' integrase family.</text>
</comment>
<name>A0ABU4HKS1_9ACTN</name>
<keyword evidence="4" id="KW-0233">DNA recombination</keyword>
<dbReference type="Gene3D" id="1.10.443.10">
    <property type="entry name" value="Intergrase catalytic core"/>
    <property type="match status" value="1"/>
</dbReference>
<dbReference type="SUPFAM" id="SSF56349">
    <property type="entry name" value="DNA breaking-rejoining enzymes"/>
    <property type="match status" value="1"/>
</dbReference>
<keyword evidence="3" id="KW-0238">DNA-binding</keyword>
<comment type="caution">
    <text evidence="7">The sequence shown here is derived from an EMBL/GenBank/DDBJ whole genome shotgun (WGS) entry which is preliminary data.</text>
</comment>
<dbReference type="CDD" id="cd01189">
    <property type="entry name" value="INT_ICEBs1_C_like"/>
    <property type="match status" value="1"/>
</dbReference>
<dbReference type="PANTHER" id="PTHR30629:SF2">
    <property type="entry name" value="PROPHAGE INTEGRASE INTS-RELATED"/>
    <property type="match status" value="1"/>
</dbReference>
<dbReference type="InterPro" id="IPR001387">
    <property type="entry name" value="Cro/C1-type_HTH"/>
</dbReference>
<organism evidence="7 8">
    <name type="scientific">Conexibacter stalactiti</name>
    <dbReference type="NCBI Taxonomy" id="1940611"/>
    <lineage>
        <taxon>Bacteria</taxon>
        <taxon>Bacillati</taxon>
        <taxon>Actinomycetota</taxon>
        <taxon>Thermoleophilia</taxon>
        <taxon>Solirubrobacterales</taxon>
        <taxon>Conexibacteraceae</taxon>
        <taxon>Conexibacter</taxon>
    </lineage>
</organism>
<dbReference type="InterPro" id="IPR011010">
    <property type="entry name" value="DNA_brk_join_enz"/>
</dbReference>
<evidence type="ECO:0000313" key="7">
    <source>
        <dbReference type="EMBL" id="MDW5593913.1"/>
    </source>
</evidence>
<feature type="region of interest" description="Disordered" evidence="5">
    <location>
        <begin position="383"/>
        <end position="406"/>
    </location>
</feature>
<proteinExistence type="inferred from homology"/>
<dbReference type="Gene3D" id="1.10.260.40">
    <property type="entry name" value="lambda repressor-like DNA-binding domains"/>
    <property type="match status" value="1"/>
</dbReference>
<evidence type="ECO:0000259" key="6">
    <source>
        <dbReference type="PROSITE" id="PS51898"/>
    </source>
</evidence>
<evidence type="ECO:0000256" key="5">
    <source>
        <dbReference type="SAM" id="MobiDB-lite"/>
    </source>
</evidence>
<dbReference type="RefSeq" id="WP_318596172.1">
    <property type="nucleotide sequence ID" value="NZ_JAWSTH010000010.1"/>
</dbReference>
<accession>A0ABU4HKS1</accession>
<evidence type="ECO:0000256" key="3">
    <source>
        <dbReference type="ARBA" id="ARBA00023125"/>
    </source>
</evidence>
<sequence>MPRANKRVRVRGERNLYRAGEEYWAGATPPGGRQAQWENLGRVGIMEARRRRDEFVAAVRRREAVAAPTPAPRAVTVREVADRYLGECEQLVAAGVLSPRTLEVYVQALRRHFLPDYGERSITSISAEDLVQWHRTMQRRRAAKWTIRSRWTPVRGTLVYAARHRLIPGNPADLLTHRERPGPGESRVRFLDEDEMRALLAATPTRYVGAVATMMFTGLRVSEALGLVWADVDFKREQILVRHQMHRHGERGRLKSKGSTREVIMIPRLARILRQHAETTEWWRANDLVFTSTVGTSMTYRRLSEAVRRATADACLHGVSSHVLRHTFASILIYQGCDAMFVARQLGHTTPSTTWDTYVHLFNAARQTDRAREQLDAEFGDVLEDGVPEPAGAAPVGEGGGESTQPVSIQDRLTALKARGGLSGQDVAKLLDASEQTVSRWRTGKGEPQRTLAKRLAELEQLVDGVARTCRPHEARAAVFAIAAHRMGTPTRGRGRRRGGRSG</sequence>
<dbReference type="InterPro" id="IPR010998">
    <property type="entry name" value="Integrase_recombinase_N"/>
</dbReference>
<protein>
    <submittedName>
        <fullName evidence="7">Tyrosine-type recombinase/integrase</fullName>
    </submittedName>
</protein>
<dbReference type="InterPro" id="IPR013762">
    <property type="entry name" value="Integrase-like_cat_sf"/>
</dbReference>
<dbReference type="EMBL" id="JAWSTH010000010">
    <property type="protein sequence ID" value="MDW5593913.1"/>
    <property type="molecule type" value="Genomic_DNA"/>
</dbReference>
<dbReference type="PROSITE" id="PS51898">
    <property type="entry name" value="TYR_RECOMBINASE"/>
    <property type="match status" value="1"/>
</dbReference>
<dbReference type="PANTHER" id="PTHR30629">
    <property type="entry name" value="PROPHAGE INTEGRASE"/>
    <property type="match status" value="1"/>
</dbReference>
<dbReference type="Pfam" id="PF00589">
    <property type="entry name" value="Phage_integrase"/>
    <property type="match status" value="1"/>
</dbReference>
<dbReference type="Proteomes" id="UP001284601">
    <property type="component" value="Unassembled WGS sequence"/>
</dbReference>
<dbReference type="Gene3D" id="1.10.150.130">
    <property type="match status" value="1"/>
</dbReference>
<gene>
    <name evidence="7" type="ORF">R7226_06180</name>
</gene>
<evidence type="ECO:0000256" key="4">
    <source>
        <dbReference type="ARBA" id="ARBA00023172"/>
    </source>
</evidence>
<feature type="domain" description="Tyr recombinase" evidence="6">
    <location>
        <begin position="186"/>
        <end position="372"/>
    </location>
</feature>
<dbReference type="InterPro" id="IPR010982">
    <property type="entry name" value="Lambda_DNA-bd_dom_sf"/>
</dbReference>
<reference evidence="8" key="1">
    <citation type="submission" date="2023-07" db="EMBL/GenBank/DDBJ databases">
        <title>Conexibacter stalactiti sp. nov., isolated from stalactites in a lava cave and emended description of the genus Conexibacter.</title>
        <authorList>
            <person name="Lee S.D."/>
        </authorList>
    </citation>
    <scope>NUCLEOTIDE SEQUENCE [LARGE SCALE GENOMIC DNA]</scope>
    <source>
        <strain evidence="8">KCTC 39840</strain>
    </source>
</reference>
<keyword evidence="2" id="KW-0229">DNA integration</keyword>
<dbReference type="InterPro" id="IPR050808">
    <property type="entry name" value="Phage_Integrase"/>
</dbReference>
<dbReference type="CDD" id="cd00093">
    <property type="entry name" value="HTH_XRE"/>
    <property type="match status" value="1"/>
</dbReference>
<keyword evidence="8" id="KW-1185">Reference proteome</keyword>
<evidence type="ECO:0000256" key="1">
    <source>
        <dbReference type="ARBA" id="ARBA00008857"/>
    </source>
</evidence>